<evidence type="ECO:0000313" key="3">
    <source>
        <dbReference type="Proteomes" id="UP000198660"/>
    </source>
</evidence>
<gene>
    <name evidence="2" type="ORF">SAMN05444972_110124</name>
</gene>
<proteinExistence type="predicted"/>
<protein>
    <submittedName>
        <fullName evidence="2">Uncharacterized protein</fullName>
    </submittedName>
</protein>
<dbReference type="AlphaFoldDB" id="A0A1I6TM62"/>
<organism evidence="2 3">
    <name type="scientific">Marininema halotolerans</name>
    <dbReference type="NCBI Taxonomy" id="1155944"/>
    <lineage>
        <taxon>Bacteria</taxon>
        <taxon>Bacillati</taxon>
        <taxon>Bacillota</taxon>
        <taxon>Bacilli</taxon>
        <taxon>Bacillales</taxon>
        <taxon>Thermoactinomycetaceae</taxon>
        <taxon>Marininema</taxon>
    </lineage>
</organism>
<evidence type="ECO:0000313" key="2">
    <source>
        <dbReference type="EMBL" id="SFS90221.1"/>
    </source>
</evidence>
<feature type="transmembrane region" description="Helical" evidence="1">
    <location>
        <begin position="6"/>
        <end position="21"/>
    </location>
</feature>
<keyword evidence="1" id="KW-0812">Transmembrane</keyword>
<keyword evidence="3" id="KW-1185">Reference proteome</keyword>
<accession>A0A1I6TM62</accession>
<feature type="transmembrane region" description="Helical" evidence="1">
    <location>
        <begin position="91"/>
        <end position="110"/>
    </location>
</feature>
<evidence type="ECO:0000256" key="1">
    <source>
        <dbReference type="SAM" id="Phobius"/>
    </source>
</evidence>
<feature type="transmembrane region" description="Helical" evidence="1">
    <location>
        <begin position="140"/>
        <end position="158"/>
    </location>
</feature>
<keyword evidence="1" id="KW-1133">Transmembrane helix</keyword>
<dbReference type="RefSeq" id="WP_091838186.1">
    <property type="nucleotide sequence ID" value="NZ_FPAA01000010.1"/>
</dbReference>
<dbReference type="EMBL" id="FPAA01000010">
    <property type="protein sequence ID" value="SFS90221.1"/>
    <property type="molecule type" value="Genomic_DNA"/>
</dbReference>
<feature type="transmembrane region" description="Helical" evidence="1">
    <location>
        <begin position="51"/>
        <end position="70"/>
    </location>
</feature>
<dbReference type="Proteomes" id="UP000198660">
    <property type="component" value="Unassembled WGS sequence"/>
</dbReference>
<dbReference type="OrthoDB" id="2928748at2"/>
<sequence length="182" mass="20847">MDKISIIILVVVIVLIIRQLIPKRVDSFDLFGMPIIAIIRTYSGLPNRLDFIITIELISLLALGAAVGYWQAKKTNVFHYNNQLCSVGGSTYIIGWIIMFLGRIIILFLFNYSALTTAFHKGQEPFTKEIIQVISHSGDWLIWSTILASSIMYTVTLYKDHPDIKKFTHNRFKEIGQRITRL</sequence>
<name>A0A1I6TM62_9BACL</name>
<reference evidence="3" key="1">
    <citation type="submission" date="2016-10" db="EMBL/GenBank/DDBJ databases">
        <authorList>
            <person name="Varghese N."/>
            <person name="Submissions S."/>
        </authorList>
    </citation>
    <scope>NUCLEOTIDE SEQUENCE [LARGE SCALE GENOMIC DNA]</scope>
    <source>
        <strain evidence="3">DSM 45789</strain>
    </source>
</reference>
<keyword evidence="1" id="KW-0472">Membrane</keyword>